<evidence type="ECO:0000256" key="12">
    <source>
        <dbReference type="SAM" id="Coils"/>
    </source>
</evidence>
<feature type="coiled-coil region" evidence="12">
    <location>
        <begin position="206"/>
        <end position="233"/>
    </location>
</feature>
<dbReference type="PANTHER" id="PTHR16431:SF3">
    <property type="entry name" value="PROTEIN MIS18-BETA"/>
    <property type="match status" value="1"/>
</dbReference>
<keyword evidence="11" id="KW-0137">Centromere</keyword>
<evidence type="ECO:0000256" key="7">
    <source>
        <dbReference type="ARBA" id="ARBA00022776"/>
    </source>
</evidence>
<evidence type="ECO:0000256" key="1">
    <source>
        <dbReference type="ARBA" id="ARBA00003694"/>
    </source>
</evidence>
<feature type="domain" description="Mis18" evidence="13">
    <location>
        <begin position="93"/>
        <end position="191"/>
    </location>
</feature>
<comment type="caution">
    <text evidence="14">The sequence shown here is derived from an EMBL/GenBank/DDBJ whole genome shotgun (WGS) entry which is preliminary data.</text>
</comment>
<dbReference type="GeneID" id="120518829"/>
<dbReference type="Pfam" id="PF03226">
    <property type="entry name" value="Yippee-Mis18"/>
    <property type="match status" value="1"/>
</dbReference>
<keyword evidence="4" id="KW-0158">Chromosome</keyword>
<comment type="subcellular location">
    <subcellularLocation>
        <location evidence="3">Chromosome</location>
        <location evidence="3">Centromere</location>
    </subcellularLocation>
    <subcellularLocation>
        <location evidence="2">Nucleus</location>
    </subcellularLocation>
</comment>
<evidence type="ECO:0000256" key="8">
    <source>
        <dbReference type="ARBA" id="ARBA00022833"/>
    </source>
</evidence>
<evidence type="ECO:0000256" key="6">
    <source>
        <dbReference type="ARBA" id="ARBA00022723"/>
    </source>
</evidence>
<dbReference type="Proteomes" id="UP001166052">
    <property type="component" value="Unassembled WGS sequence"/>
</dbReference>
<accession>A0ABS2Z0P1</accession>
<keyword evidence="9" id="KW-0539">Nucleus</keyword>
<gene>
    <name evidence="14" type="primary">Oip5</name>
    <name evidence="14" type="ORF">GTO92_0009609</name>
</gene>
<dbReference type="InterPro" id="IPR034752">
    <property type="entry name" value="Mis18"/>
</dbReference>
<evidence type="ECO:0000256" key="9">
    <source>
        <dbReference type="ARBA" id="ARBA00023242"/>
    </source>
</evidence>
<evidence type="ECO:0000256" key="4">
    <source>
        <dbReference type="ARBA" id="ARBA00022454"/>
    </source>
</evidence>
<reference evidence="14" key="1">
    <citation type="journal article" date="2021" name="Cell">
        <title>Tracing the genetic footprints of vertebrate landing in non-teleost ray-finned fishes.</title>
        <authorList>
            <person name="Bi X."/>
            <person name="Wang K."/>
            <person name="Yang L."/>
            <person name="Pan H."/>
            <person name="Jiang H."/>
            <person name="Wei Q."/>
            <person name="Fang M."/>
            <person name="Yu H."/>
            <person name="Zhu C."/>
            <person name="Cai Y."/>
            <person name="He Y."/>
            <person name="Gan X."/>
            <person name="Zeng H."/>
            <person name="Yu D."/>
            <person name="Zhu Y."/>
            <person name="Jiang H."/>
            <person name="Qiu Q."/>
            <person name="Yang H."/>
            <person name="Zhang Y.E."/>
            <person name="Wang W."/>
            <person name="Zhu M."/>
            <person name="He S."/>
            <person name="Zhang G."/>
        </authorList>
    </citation>
    <scope>NUCLEOTIDE SEQUENCE</scope>
    <source>
        <strain evidence="14">Bchr_001</strain>
    </source>
</reference>
<evidence type="ECO:0000256" key="5">
    <source>
        <dbReference type="ARBA" id="ARBA00022618"/>
    </source>
</evidence>
<name>A0ABS2Z0P1_POLSE</name>
<evidence type="ECO:0000259" key="13">
    <source>
        <dbReference type="PROSITE" id="PS51793"/>
    </source>
</evidence>
<protein>
    <submittedName>
        <fullName evidence="14">MS18B protein</fullName>
    </submittedName>
</protein>
<dbReference type="InterPro" id="IPR004910">
    <property type="entry name" value="Yippee/Mis18/Cereblon"/>
</dbReference>
<evidence type="ECO:0000313" key="15">
    <source>
        <dbReference type="Proteomes" id="UP001166052"/>
    </source>
</evidence>
<keyword evidence="15" id="KW-1185">Reference proteome</keyword>
<evidence type="ECO:0000313" key="14">
    <source>
        <dbReference type="EMBL" id="MBN3292614.1"/>
    </source>
</evidence>
<sequence length="250" mass="27929">MQAPSSYEGRFLKKSLDFGECVFEHHTTDVAFIGMSTDSKEYMEQTAVSVARKAEDDEVQSVGETFSIMNRSADENSGEHTLPLEDKLATRDNVIFLCAQCKNIFGDCLAVCGEEKELRVIILVAVTKNVKKDSVLQFGVKGRLLGCVYKHLVCSGCGDYVGISICSSTDTLAQIRDYFLLFKEKVNCYVFQLKEMVPASDMEFSVQKYKNVLAKLQLEASLMEKRLTALEKRANIVISEPAENDLKNCP</sequence>
<evidence type="ECO:0000256" key="11">
    <source>
        <dbReference type="ARBA" id="ARBA00023328"/>
    </source>
</evidence>
<dbReference type="PANTHER" id="PTHR16431">
    <property type="entry name" value="NEUROGENIC PROTEIN MASTERMIND"/>
    <property type="match status" value="1"/>
</dbReference>
<feature type="non-terminal residue" evidence="14">
    <location>
        <position position="250"/>
    </location>
</feature>
<keyword evidence="6" id="KW-0479">Metal-binding</keyword>
<dbReference type="PROSITE" id="PS51793">
    <property type="entry name" value="MIS18"/>
    <property type="match status" value="1"/>
</dbReference>
<dbReference type="EMBL" id="JAAWVN010017356">
    <property type="protein sequence ID" value="MBN3292614.1"/>
    <property type="molecule type" value="Genomic_DNA"/>
</dbReference>
<keyword evidence="7" id="KW-0498">Mitosis</keyword>
<dbReference type="RefSeq" id="XP_039597753.1">
    <property type="nucleotide sequence ID" value="XM_039741819.1"/>
</dbReference>
<keyword evidence="5" id="KW-0132">Cell division</keyword>
<evidence type="ECO:0000256" key="3">
    <source>
        <dbReference type="ARBA" id="ARBA00004584"/>
    </source>
</evidence>
<feature type="non-terminal residue" evidence="14">
    <location>
        <position position="1"/>
    </location>
</feature>
<keyword evidence="10" id="KW-0131">Cell cycle</keyword>
<proteinExistence type="predicted"/>
<organism evidence="14 15">
    <name type="scientific">Polypterus senegalus</name>
    <name type="common">Senegal bichir</name>
    <dbReference type="NCBI Taxonomy" id="55291"/>
    <lineage>
        <taxon>Eukaryota</taxon>
        <taxon>Metazoa</taxon>
        <taxon>Chordata</taxon>
        <taxon>Craniata</taxon>
        <taxon>Vertebrata</taxon>
        <taxon>Euteleostomi</taxon>
        <taxon>Actinopterygii</taxon>
        <taxon>Polypteriformes</taxon>
        <taxon>Polypteridae</taxon>
        <taxon>Polypterus</taxon>
    </lineage>
</organism>
<comment type="function">
    <text evidence="1">Required for recruitment of CENPA to centromeres and normal chromosome segregation during mitosis.</text>
</comment>
<keyword evidence="12" id="KW-0175">Coiled coil</keyword>
<keyword evidence="8" id="KW-0862">Zinc</keyword>
<evidence type="ECO:0000256" key="2">
    <source>
        <dbReference type="ARBA" id="ARBA00004123"/>
    </source>
</evidence>
<evidence type="ECO:0000256" key="10">
    <source>
        <dbReference type="ARBA" id="ARBA00023306"/>
    </source>
</evidence>